<dbReference type="EMBL" id="JACHOU010000002">
    <property type="protein sequence ID" value="MBB6353083.1"/>
    <property type="molecule type" value="Genomic_DNA"/>
</dbReference>
<dbReference type="Gene3D" id="1.10.1200.10">
    <property type="entry name" value="ACP-like"/>
    <property type="match status" value="1"/>
</dbReference>
<reference evidence="2 3" key="1">
    <citation type="submission" date="2020-08" db="EMBL/GenBank/DDBJ databases">
        <title>Genomic Encyclopedia of Type Strains, Phase IV (KMG-IV): sequencing the most valuable type-strain genomes for metagenomic binning, comparative biology and taxonomic classification.</title>
        <authorList>
            <person name="Goeker M."/>
        </authorList>
    </citation>
    <scope>NUCLEOTIDE SEQUENCE [LARGE SCALE GENOMIC DNA]</scope>
    <source>
        <strain evidence="2 3">DSM 7051</strain>
    </source>
</reference>
<dbReference type="RefSeq" id="WP_055979114.1">
    <property type="nucleotide sequence ID" value="NZ_BAABEG010000001.1"/>
</dbReference>
<protein>
    <submittedName>
        <fullName evidence="2">Acyl carrier protein</fullName>
    </submittedName>
</protein>
<dbReference type="Proteomes" id="UP000536262">
    <property type="component" value="Unassembled WGS sequence"/>
</dbReference>
<dbReference type="InterPro" id="IPR036736">
    <property type="entry name" value="ACP-like_sf"/>
</dbReference>
<dbReference type="PROSITE" id="PS50075">
    <property type="entry name" value="CARRIER"/>
    <property type="match status" value="1"/>
</dbReference>
<keyword evidence="3" id="KW-1185">Reference proteome</keyword>
<gene>
    <name evidence="2" type="ORF">GGR00_000851</name>
</gene>
<dbReference type="AlphaFoldDB" id="A0A7X0KJ99"/>
<feature type="domain" description="Carrier" evidence="1">
    <location>
        <begin position="1"/>
        <end position="82"/>
    </location>
</feature>
<dbReference type="InterPro" id="IPR009081">
    <property type="entry name" value="PP-bd_ACP"/>
</dbReference>
<proteinExistence type="predicted"/>
<comment type="caution">
    <text evidence="2">The sequence shown here is derived from an EMBL/GenBank/DDBJ whole genome shotgun (WGS) entry which is preliminary data.</text>
</comment>
<evidence type="ECO:0000313" key="3">
    <source>
        <dbReference type="Proteomes" id="UP000536262"/>
    </source>
</evidence>
<evidence type="ECO:0000259" key="1">
    <source>
        <dbReference type="PROSITE" id="PS50075"/>
    </source>
</evidence>
<dbReference type="SUPFAM" id="SSF47336">
    <property type="entry name" value="ACP-like"/>
    <property type="match status" value="1"/>
</dbReference>
<sequence length="95" mass="10216">MTPQIKDTVKAFIIENFLFGDTSYALDDDVSLIESGVVDSTGVLELVTFIEDQFGLEMADSDIVPANLDSLVRITAFIETKMAKAQPTEQAAGAA</sequence>
<organism evidence="2 3">
    <name type="scientific">Aminobacter aganoensis</name>
    <dbReference type="NCBI Taxonomy" id="83264"/>
    <lineage>
        <taxon>Bacteria</taxon>
        <taxon>Pseudomonadati</taxon>
        <taxon>Pseudomonadota</taxon>
        <taxon>Alphaproteobacteria</taxon>
        <taxon>Hyphomicrobiales</taxon>
        <taxon>Phyllobacteriaceae</taxon>
        <taxon>Aminobacter</taxon>
    </lineage>
</organism>
<accession>A0A7X0KJ99</accession>
<evidence type="ECO:0000313" key="2">
    <source>
        <dbReference type="EMBL" id="MBB6353083.1"/>
    </source>
</evidence>
<name>A0A7X0KJ99_9HYPH</name>